<feature type="transmembrane region" description="Helical" evidence="1">
    <location>
        <begin position="68"/>
        <end position="89"/>
    </location>
</feature>
<gene>
    <name evidence="2" type="ORF">BTO16_03915</name>
</gene>
<dbReference type="InterPro" id="IPR035287">
    <property type="entry name" value="DUF5362"/>
</dbReference>
<evidence type="ECO:0008006" key="4">
    <source>
        <dbReference type="Google" id="ProtNLM"/>
    </source>
</evidence>
<reference evidence="2 3" key="1">
    <citation type="submission" date="2016-12" db="EMBL/GenBank/DDBJ databases">
        <title>Trade-off between light-utilization and light-protection in marine flavobacteria.</title>
        <authorList>
            <person name="Kumagai Y."/>
            <person name="Yoshizawa S."/>
            <person name="Kogure K."/>
            <person name="Iwasaki W."/>
        </authorList>
    </citation>
    <scope>NUCLEOTIDE SEQUENCE [LARGE SCALE GENOMIC DNA]</scope>
    <source>
        <strain evidence="2 3">ATCC 43844</strain>
    </source>
</reference>
<organism evidence="2 3">
    <name type="scientific">Polaribacter glomeratus</name>
    <dbReference type="NCBI Taxonomy" id="102"/>
    <lineage>
        <taxon>Bacteria</taxon>
        <taxon>Pseudomonadati</taxon>
        <taxon>Bacteroidota</taxon>
        <taxon>Flavobacteriia</taxon>
        <taxon>Flavobacteriales</taxon>
        <taxon>Flavobacteriaceae</taxon>
    </lineage>
</organism>
<name>A0A2S7WZG1_9FLAO</name>
<comment type="caution">
    <text evidence="2">The sequence shown here is derived from an EMBL/GenBank/DDBJ whole genome shotgun (WGS) entry which is preliminary data.</text>
</comment>
<keyword evidence="3" id="KW-1185">Reference proteome</keyword>
<evidence type="ECO:0000313" key="2">
    <source>
        <dbReference type="EMBL" id="PQJ82963.1"/>
    </source>
</evidence>
<dbReference type="Proteomes" id="UP000239068">
    <property type="component" value="Unassembled WGS sequence"/>
</dbReference>
<evidence type="ECO:0000256" key="1">
    <source>
        <dbReference type="SAM" id="Phobius"/>
    </source>
</evidence>
<proteinExistence type="predicted"/>
<feature type="transmembrane region" description="Helical" evidence="1">
    <location>
        <begin position="27"/>
        <end position="56"/>
    </location>
</feature>
<accession>A0A2S7WZG1</accession>
<dbReference type="Pfam" id="PF17319">
    <property type="entry name" value="DUF5362"/>
    <property type="match status" value="1"/>
</dbReference>
<dbReference type="EMBL" id="MSCM01000001">
    <property type="protein sequence ID" value="PQJ82963.1"/>
    <property type="molecule type" value="Genomic_DNA"/>
</dbReference>
<evidence type="ECO:0000313" key="3">
    <source>
        <dbReference type="Proteomes" id="UP000239068"/>
    </source>
</evidence>
<keyword evidence="1" id="KW-0812">Transmembrane</keyword>
<keyword evidence="1" id="KW-1133">Transmembrane helix</keyword>
<feature type="transmembrane region" description="Helical" evidence="1">
    <location>
        <begin position="120"/>
        <end position="141"/>
    </location>
</feature>
<keyword evidence="1" id="KW-0472">Membrane</keyword>
<protein>
    <recommendedName>
        <fullName evidence="4">DUF5362 domain-containing protein</fullName>
    </recommendedName>
</protein>
<dbReference type="AlphaFoldDB" id="A0A2S7WZG1"/>
<sequence length="146" mass="16421">MGNPITQLEQLTLNSNAKSFLKETAKWAFFLSIMGFIGIGFLVILAIFSNIIFSAIPQAKLVPFDLGFAMTILYLLFAVLYFFPVYYLMQFSTKMKKALATKNDETLAESFKVLKSHYKFIGVFTIIAMSLYIMLIVVSIISGSLL</sequence>